<sequence length="130" mass="14911">MPIRIFGKKLQEQVEEWLSFCEIGESPHKTLEVTKEVPVRAEKEVAEMSKKLEKQEKKRLLKKKKKCLAANALIPVPSENISSSPEECEKTFKEENAKAPGESSEEWNGRPTSLFIQTQEKEMFFQGAGW</sequence>
<dbReference type="AlphaFoldDB" id="A0A7J7RXS5"/>
<organism evidence="2 3">
    <name type="scientific">Rhinolophus ferrumequinum</name>
    <name type="common">Greater horseshoe bat</name>
    <dbReference type="NCBI Taxonomy" id="59479"/>
    <lineage>
        <taxon>Eukaryota</taxon>
        <taxon>Metazoa</taxon>
        <taxon>Chordata</taxon>
        <taxon>Craniata</taxon>
        <taxon>Vertebrata</taxon>
        <taxon>Euteleostomi</taxon>
        <taxon>Mammalia</taxon>
        <taxon>Eutheria</taxon>
        <taxon>Laurasiatheria</taxon>
        <taxon>Chiroptera</taxon>
        <taxon>Yinpterochiroptera</taxon>
        <taxon>Rhinolophoidea</taxon>
        <taxon>Rhinolophidae</taxon>
        <taxon>Rhinolophinae</taxon>
        <taxon>Rhinolophus</taxon>
    </lineage>
</organism>
<proteinExistence type="predicted"/>
<feature type="region of interest" description="Disordered" evidence="1">
    <location>
        <begin position="92"/>
        <end position="111"/>
    </location>
</feature>
<protein>
    <submittedName>
        <fullName evidence="2">Uncharacterized protein</fullName>
    </submittedName>
</protein>
<dbReference type="EMBL" id="JACAGC010000024">
    <property type="protein sequence ID" value="KAF6280923.1"/>
    <property type="molecule type" value="Genomic_DNA"/>
</dbReference>
<comment type="caution">
    <text evidence="2">The sequence shown here is derived from an EMBL/GenBank/DDBJ whole genome shotgun (WGS) entry which is preliminary data.</text>
</comment>
<accession>A0A7J7RXS5</accession>
<gene>
    <name evidence="2" type="ORF">mRhiFer1_009302</name>
</gene>
<evidence type="ECO:0000313" key="2">
    <source>
        <dbReference type="EMBL" id="KAF6280923.1"/>
    </source>
</evidence>
<name>A0A7J7RXS5_RHIFE</name>
<reference evidence="2 3" key="1">
    <citation type="journal article" date="2020" name="Nature">
        <title>Six reference-quality genomes reveal evolution of bat adaptations.</title>
        <authorList>
            <person name="Jebb D."/>
            <person name="Huang Z."/>
            <person name="Pippel M."/>
            <person name="Hughes G.M."/>
            <person name="Lavrichenko K."/>
            <person name="Devanna P."/>
            <person name="Winkler S."/>
            <person name="Jermiin L.S."/>
            <person name="Skirmuntt E.C."/>
            <person name="Katzourakis A."/>
            <person name="Burkitt-Gray L."/>
            <person name="Ray D.A."/>
            <person name="Sullivan K.A.M."/>
            <person name="Roscito J.G."/>
            <person name="Kirilenko B.M."/>
            <person name="Davalos L.M."/>
            <person name="Corthals A.P."/>
            <person name="Power M.L."/>
            <person name="Jones G."/>
            <person name="Ransome R.D."/>
            <person name="Dechmann D.K.N."/>
            <person name="Locatelli A.G."/>
            <person name="Puechmaille S.J."/>
            <person name="Fedrigo O."/>
            <person name="Jarvis E.D."/>
            <person name="Hiller M."/>
            <person name="Vernes S.C."/>
            <person name="Myers E.W."/>
            <person name="Teeling E.C."/>
        </authorList>
    </citation>
    <scope>NUCLEOTIDE SEQUENCE [LARGE SCALE GENOMIC DNA]</scope>
    <source>
        <strain evidence="2">MRhiFer1</strain>
        <tissue evidence="2">Lung</tissue>
    </source>
</reference>
<evidence type="ECO:0000313" key="3">
    <source>
        <dbReference type="Proteomes" id="UP000585614"/>
    </source>
</evidence>
<dbReference type="Proteomes" id="UP000585614">
    <property type="component" value="Unassembled WGS sequence"/>
</dbReference>
<evidence type="ECO:0000256" key="1">
    <source>
        <dbReference type="SAM" id="MobiDB-lite"/>
    </source>
</evidence>